<sequence>MVSSRAVRSSRPGSTERRLSRPASSASRRGRYHPAHGAET</sequence>
<feature type="compositionally biased region" description="Polar residues" evidence="1">
    <location>
        <begin position="1"/>
        <end position="13"/>
    </location>
</feature>
<evidence type="ECO:0000313" key="3">
    <source>
        <dbReference type="Proteomes" id="UP000184512"/>
    </source>
</evidence>
<evidence type="ECO:0000256" key="1">
    <source>
        <dbReference type="SAM" id="MobiDB-lite"/>
    </source>
</evidence>
<evidence type="ECO:0000313" key="2">
    <source>
        <dbReference type="EMBL" id="SHJ55042.1"/>
    </source>
</evidence>
<name>A0A1M6K7Y2_9ACTN</name>
<dbReference type="EMBL" id="FQZG01000057">
    <property type="protein sequence ID" value="SHJ55042.1"/>
    <property type="molecule type" value="Genomic_DNA"/>
</dbReference>
<dbReference type="Proteomes" id="UP000184512">
    <property type="component" value="Unassembled WGS sequence"/>
</dbReference>
<protein>
    <submittedName>
        <fullName evidence="2">Uncharacterized protein</fullName>
    </submittedName>
</protein>
<proteinExistence type="predicted"/>
<dbReference type="AlphaFoldDB" id="A0A1M6K7Y2"/>
<gene>
    <name evidence="2" type="ORF">SAMN02745244_02758</name>
</gene>
<reference evidence="2 3" key="1">
    <citation type="submission" date="2016-11" db="EMBL/GenBank/DDBJ databases">
        <authorList>
            <person name="Jaros S."/>
            <person name="Januszkiewicz K."/>
            <person name="Wedrychowicz H."/>
        </authorList>
    </citation>
    <scope>NUCLEOTIDE SEQUENCE [LARGE SCALE GENOMIC DNA]</scope>
    <source>
        <strain evidence="2 3">DSM 12906</strain>
    </source>
</reference>
<keyword evidence="3" id="KW-1185">Reference proteome</keyword>
<organism evidence="2 3">
    <name type="scientific">Tessaracoccus bendigoensis DSM 12906</name>
    <dbReference type="NCBI Taxonomy" id="1123357"/>
    <lineage>
        <taxon>Bacteria</taxon>
        <taxon>Bacillati</taxon>
        <taxon>Actinomycetota</taxon>
        <taxon>Actinomycetes</taxon>
        <taxon>Propionibacteriales</taxon>
        <taxon>Propionibacteriaceae</taxon>
        <taxon>Tessaracoccus</taxon>
    </lineage>
</organism>
<accession>A0A1M6K7Y2</accession>
<feature type="non-terminal residue" evidence="2">
    <location>
        <position position="40"/>
    </location>
</feature>
<feature type="region of interest" description="Disordered" evidence="1">
    <location>
        <begin position="1"/>
        <end position="40"/>
    </location>
</feature>